<dbReference type="NCBIfam" id="TIGR02151">
    <property type="entry name" value="IPP_isom_2"/>
    <property type="match status" value="1"/>
</dbReference>
<feature type="binding site" evidence="11">
    <location>
        <begin position="70"/>
        <end position="72"/>
    </location>
    <ligand>
        <name>FMN</name>
        <dbReference type="ChEBI" id="CHEBI:58210"/>
    </ligand>
</feature>
<dbReference type="GO" id="GO:0005737">
    <property type="term" value="C:cytoplasm"/>
    <property type="evidence" value="ECO:0007669"/>
    <property type="project" value="UniProtKB-SubCell"/>
</dbReference>
<comment type="caution">
    <text evidence="11">Lacks conserved residue(s) required for the propagation of feature annotation.</text>
</comment>
<keyword evidence="5 11" id="KW-0479">Metal-binding</keyword>
<gene>
    <name evidence="11" type="primary">fni</name>
    <name evidence="13" type="ordered locus">Arcpr_1563</name>
</gene>
<dbReference type="STRING" id="572546.Arcpr_1563"/>
<feature type="binding site" evidence="11">
    <location>
        <begin position="290"/>
        <end position="291"/>
    </location>
    <ligand>
        <name>FMN</name>
        <dbReference type="ChEBI" id="CHEBI:58210"/>
    </ligand>
</feature>
<feature type="binding site" evidence="11">
    <location>
        <position position="128"/>
    </location>
    <ligand>
        <name>FMN</name>
        <dbReference type="ChEBI" id="CHEBI:58210"/>
    </ligand>
</feature>
<sequence length="359" mass="39267">MHKEFRNVRTSKRKLDHIEICLNKEVESSYSGFEDVMLIHKAIPEIDFDEIDTSVDFLGKRISAPFLIASITGGHEKAIEINKNLASAVEDLGLGMGVGSQRAGIEGGDLESFTIVREFAPKAFVYANIGLPQVIRDVEIAEKAVEMIDADALAIHLNYLQEAIQPEGDKFSRSAYDAIEEVCKSLKVPVIIKETGAGISRGIALKLKAVGVSALDVGGKGGTSFSAVESYRCEGYKAEIGRDFWDWGIPTAYSIVECYDILPVIATGGIRSGLDLAKALALGAVVGSSALPFLKRALEGVESVKELLRYYIDGLKVAMFLTGCRSCEDLRKVEIFISGKFREWLEVRGYDVSKLCLER</sequence>
<dbReference type="GO" id="GO:0008299">
    <property type="term" value="P:isoprenoid biosynthetic process"/>
    <property type="evidence" value="ECO:0007669"/>
    <property type="project" value="UniProtKB-UniRule"/>
</dbReference>
<keyword evidence="8 11" id="KW-0414">Isoprene biosynthesis</keyword>
<feature type="binding site" evidence="11">
    <location>
        <begin position="269"/>
        <end position="271"/>
    </location>
    <ligand>
        <name>FMN</name>
        <dbReference type="ChEBI" id="CHEBI:58210"/>
    </ligand>
</feature>
<dbReference type="RefSeq" id="WP_012940945.1">
    <property type="nucleotide sequence ID" value="NC_013741.1"/>
</dbReference>
<dbReference type="CDD" id="cd02811">
    <property type="entry name" value="IDI-2_FMN"/>
    <property type="match status" value="1"/>
</dbReference>
<feature type="binding site" evidence="11">
    <location>
        <begin position="13"/>
        <end position="14"/>
    </location>
    <ligand>
        <name>substrate</name>
    </ligand>
</feature>
<keyword evidence="6 11" id="KW-0460">Magnesium</keyword>
<dbReference type="Proteomes" id="UP000001901">
    <property type="component" value="Chromosome"/>
</dbReference>
<dbReference type="EMBL" id="CP001857">
    <property type="protein sequence ID" value="ADB58609.1"/>
    <property type="molecule type" value="Genomic_DNA"/>
</dbReference>
<dbReference type="GO" id="GO:0000287">
    <property type="term" value="F:magnesium ion binding"/>
    <property type="evidence" value="ECO:0007669"/>
    <property type="project" value="UniProtKB-UniRule"/>
</dbReference>
<evidence type="ECO:0000256" key="5">
    <source>
        <dbReference type="ARBA" id="ARBA00022723"/>
    </source>
</evidence>
<feature type="binding site" evidence="11">
    <location>
        <position position="223"/>
    </location>
    <ligand>
        <name>FMN</name>
        <dbReference type="ChEBI" id="CHEBI:58210"/>
    </ligand>
</feature>
<comment type="similarity">
    <text evidence="11">Belongs to the IPP isomerase type 2 family.</text>
</comment>
<evidence type="ECO:0000259" key="12">
    <source>
        <dbReference type="Pfam" id="PF01070"/>
    </source>
</evidence>
<dbReference type="InterPro" id="IPR011179">
    <property type="entry name" value="IPdP_isomerase"/>
</dbReference>
<evidence type="ECO:0000256" key="4">
    <source>
        <dbReference type="ARBA" id="ARBA00022643"/>
    </source>
</evidence>
<evidence type="ECO:0000256" key="2">
    <source>
        <dbReference type="ARBA" id="ARBA00022490"/>
    </source>
</evidence>
<dbReference type="OrthoDB" id="371955at2157"/>
<dbReference type="GO" id="GO:0070402">
    <property type="term" value="F:NADPH binding"/>
    <property type="evidence" value="ECO:0007669"/>
    <property type="project" value="UniProtKB-UniRule"/>
</dbReference>
<feature type="binding site" evidence="11">
    <location>
        <position position="162"/>
    </location>
    <ligand>
        <name>Mg(2+)</name>
        <dbReference type="ChEBI" id="CHEBI:18420"/>
    </ligand>
</feature>
<evidence type="ECO:0000256" key="6">
    <source>
        <dbReference type="ARBA" id="ARBA00022842"/>
    </source>
</evidence>
<comment type="cofactor">
    <cofactor evidence="11">
        <name>Mg(2+)</name>
        <dbReference type="ChEBI" id="CHEBI:18420"/>
    </cofactor>
</comment>
<dbReference type="KEGG" id="apo:Arcpr_1563"/>
<feature type="binding site" evidence="11">
    <location>
        <position position="161"/>
    </location>
    <ligand>
        <name>substrate</name>
    </ligand>
</feature>
<organism evidence="13 14">
    <name type="scientific">Archaeoglobus profundus (strain DSM 5631 / JCM 9629 / NBRC 100127 / Av18)</name>
    <dbReference type="NCBI Taxonomy" id="572546"/>
    <lineage>
        <taxon>Archaea</taxon>
        <taxon>Methanobacteriati</taxon>
        <taxon>Methanobacteriota</taxon>
        <taxon>Archaeoglobi</taxon>
        <taxon>Archaeoglobales</taxon>
        <taxon>Archaeoglobaceae</taxon>
        <taxon>Archaeoglobus</taxon>
    </lineage>
</organism>
<evidence type="ECO:0000256" key="3">
    <source>
        <dbReference type="ARBA" id="ARBA00022630"/>
    </source>
</evidence>
<evidence type="ECO:0000256" key="11">
    <source>
        <dbReference type="HAMAP-Rule" id="MF_00354"/>
    </source>
</evidence>
<feature type="binding site" evidence="11">
    <location>
        <begin position="100"/>
        <end position="102"/>
    </location>
    <ligand>
        <name>substrate</name>
    </ligand>
</feature>
<dbReference type="AlphaFoldDB" id="D2RER5"/>
<evidence type="ECO:0000256" key="7">
    <source>
        <dbReference type="ARBA" id="ARBA00022857"/>
    </source>
</evidence>
<dbReference type="PANTHER" id="PTHR43665:SF1">
    <property type="entry name" value="ISOPENTENYL-DIPHOSPHATE DELTA-ISOMERASE"/>
    <property type="match status" value="1"/>
</dbReference>
<dbReference type="PaxDb" id="572546-Arcpr_1563"/>
<dbReference type="Pfam" id="PF01070">
    <property type="entry name" value="FMN_dh"/>
    <property type="match status" value="1"/>
</dbReference>
<proteinExistence type="inferred from homology"/>
<dbReference type="Gene3D" id="3.20.20.70">
    <property type="entry name" value="Aldolase class I"/>
    <property type="match status" value="1"/>
</dbReference>
<dbReference type="PIRSF" id="PIRSF003314">
    <property type="entry name" value="IPP_isomerase"/>
    <property type="match status" value="1"/>
</dbReference>
<comment type="subcellular location">
    <subcellularLocation>
        <location evidence="11">Cytoplasm</location>
    </subcellularLocation>
</comment>
<feature type="domain" description="FMN-dependent dehydrogenase" evidence="12">
    <location>
        <begin position="175"/>
        <end position="332"/>
    </location>
</feature>
<dbReference type="GeneID" id="8740254"/>
<keyword evidence="4 11" id="KW-0288">FMN</keyword>
<evidence type="ECO:0000256" key="1">
    <source>
        <dbReference type="ARBA" id="ARBA00001917"/>
    </source>
</evidence>
<dbReference type="HAMAP" id="MF_00354">
    <property type="entry name" value="Idi_2"/>
    <property type="match status" value="1"/>
</dbReference>
<keyword evidence="14" id="KW-1185">Reference proteome</keyword>
<dbReference type="GO" id="GO:0016491">
    <property type="term" value="F:oxidoreductase activity"/>
    <property type="evidence" value="ECO:0007669"/>
    <property type="project" value="InterPro"/>
</dbReference>
<keyword evidence="2 11" id="KW-0963">Cytoplasm</keyword>
<feature type="binding site" evidence="11">
    <location>
        <position position="193"/>
    </location>
    <ligand>
        <name>FMN</name>
        <dbReference type="ChEBI" id="CHEBI:58210"/>
    </ligand>
</feature>
<keyword evidence="7 11" id="KW-0521">NADP</keyword>
<accession>D2RER5</accession>
<keyword evidence="9 11" id="KW-0413">Isomerase</keyword>
<evidence type="ECO:0000256" key="10">
    <source>
        <dbReference type="ARBA" id="ARBA00025810"/>
    </source>
</evidence>
<name>D2RER5_ARCPA</name>
<dbReference type="EC" id="5.3.3.2" evidence="11"/>
<comment type="cofactor">
    <cofactor evidence="1 11">
        <name>FMN</name>
        <dbReference type="ChEBI" id="CHEBI:58210"/>
    </cofactor>
</comment>
<dbReference type="SMART" id="SM01240">
    <property type="entry name" value="IMPDH"/>
    <property type="match status" value="1"/>
</dbReference>
<evidence type="ECO:0000313" key="14">
    <source>
        <dbReference type="Proteomes" id="UP000001901"/>
    </source>
</evidence>
<evidence type="ECO:0000313" key="13">
    <source>
        <dbReference type="EMBL" id="ADB58609.1"/>
    </source>
</evidence>
<comment type="subunit">
    <text evidence="10 11">Homooctamer. Dimer of tetramers.</text>
</comment>
<dbReference type="HOGENOM" id="CLU_065515_1_0_2"/>
<dbReference type="InterPro" id="IPR000262">
    <property type="entry name" value="FMN-dep_DH"/>
</dbReference>
<comment type="catalytic activity">
    <reaction evidence="11">
        <text>isopentenyl diphosphate = dimethylallyl diphosphate</text>
        <dbReference type="Rhea" id="RHEA:23284"/>
        <dbReference type="ChEBI" id="CHEBI:57623"/>
        <dbReference type="ChEBI" id="CHEBI:128769"/>
        <dbReference type="EC" id="5.3.3.2"/>
    </reaction>
</comment>
<dbReference type="eggNOG" id="arCOG00613">
    <property type="taxonomic scope" value="Archaea"/>
</dbReference>
<keyword evidence="3 11" id="KW-0285">Flavoprotein</keyword>
<dbReference type="InterPro" id="IPR013785">
    <property type="entry name" value="Aldolase_TIM"/>
</dbReference>
<dbReference type="GO" id="GO:0004452">
    <property type="term" value="F:isopentenyl-diphosphate delta-isomerase activity"/>
    <property type="evidence" value="ECO:0007669"/>
    <property type="project" value="UniProtKB-UniRule"/>
</dbReference>
<dbReference type="SUPFAM" id="SSF51395">
    <property type="entry name" value="FMN-linked oxidoreductases"/>
    <property type="match status" value="1"/>
</dbReference>
<reference evidence="13 14" key="1">
    <citation type="journal article" date="2010" name="Stand. Genomic Sci.">
        <title>Complete genome sequence of Archaeoglobus profundus type strain (AV18).</title>
        <authorList>
            <person name="von Jan M."/>
            <person name="Lapidus A."/>
            <person name="Del Rio T.G."/>
            <person name="Copeland A."/>
            <person name="Tice H."/>
            <person name="Cheng J.F."/>
            <person name="Lucas S."/>
            <person name="Chen F."/>
            <person name="Nolan M."/>
            <person name="Goodwin L."/>
            <person name="Han C."/>
            <person name="Pitluck S."/>
            <person name="Liolios K."/>
            <person name="Ivanova N."/>
            <person name="Mavromatis K."/>
            <person name="Ovchinnikova G."/>
            <person name="Chertkov O."/>
            <person name="Pati A."/>
            <person name="Chen A."/>
            <person name="Palaniappan K."/>
            <person name="Land M."/>
            <person name="Hauser L."/>
            <person name="Chang Y.J."/>
            <person name="Jeffries C.D."/>
            <person name="Saunders E."/>
            <person name="Brettin T."/>
            <person name="Detter J.C."/>
            <person name="Chain P."/>
            <person name="Eichinger K."/>
            <person name="Huber H."/>
            <person name="Spring S."/>
            <person name="Rohde M."/>
            <person name="Goker M."/>
            <person name="Wirth R."/>
            <person name="Woyke T."/>
            <person name="Bristow J."/>
            <person name="Eisen J.A."/>
            <person name="Markowitz V."/>
            <person name="Hugenholtz P."/>
            <person name="Kyrpides N.C."/>
            <person name="Klenk H.P."/>
        </authorList>
    </citation>
    <scope>NUCLEOTIDE SEQUENCE [LARGE SCALE GENOMIC DNA]</scope>
    <source>
        <strain evidence="14">DSM 5631 / JCM 9629 / NBRC 100127 / Av18</strain>
    </source>
</reference>
<comment type="cofactor">
    <cofactor evidence="11">
        <name>NADPH</name>
        <dbReference type="ChEBI" id="CHEBI:57783"/>
    </cofactor>
</comment>
<feature type="binding site" evidence="11">
    <location>
        <position position="100"/>
    </location>
    <ligand>
        <name>FMN</name>
        <dbReference type="ChEBI" id="CHEBI:58210"/>
    </ligand>
</feature>
<evidence type="ECO:0000256" key="8">
    <source>
        <dbReference type="ARBA" id="ARBA00023229"/>
    </source>
</evidence>
<comment type="function">
    <text evidence="11">Involved in the biosynthesis of isoprenoids. Catalyzes the 1,3-allylic rearrangement of the homoallylic substrate isopentenyl (IPP) to its allylic isomer, dimethylallyl diphosphate (DMAPP).</text>
</comment>
<dbReference type="PANTHER" id="PTHR43665">
    <property type="entry name" value="ISOPENTENYL-DIPHOSPHATE DELTA-ISOMERASE"/>
    <property type="match status" value="1"/>
</dbReference>
<protein>
    <recommendedName>
        <fullName evidence="11">Isopentenyl-diphosphate delta-isomerase</fullName>
        <shortName evidence="11">IPP isomerase</shortName>
        <ecNumber evidence="11">5.3.3.2</ecNumber>
    </recommendedName>
    <alternativeName>
        <fullName evidence="11">Isopentenyl diphosphate:dimethylallyl diphosphate isomerase</fullName>
    </alternativeName>
    <alternativeName>
        <fullName evidence="11">Isopentenyl pyrophosphate isomerase</fullName>
    </alternativeName>
    <alternativeName>
        <fullName evidence="11">Type 2 isopentenyl diphosphate isomerase</fullName>
        <shortName evidence="11">IDI-2</shortName>
    </alternativeName>
</protein>
<evidence type="ECO:0000256" key="9">
    <source>
        <dbReference type="ARBA" id="ARBA00023235"/>
    </source>
</evidence>
<dbReference type="GO" id="GO:0010181">
    <property type="term" value="F:FMN binding"/>
    <property type="evidence" value="ECO:0007669"/>
    <property type="project" value="UniProtKB-UniRule"/>
</dbReference>